<dbReference type="WBParaSite" id="L893_g12687.t1">
    <property type="protein sequence ID" value="L893_g12687.t1"/>
    <property type="gene ID" value="L893_g12687"/>
</dbReference>
<organism evidence="1 2">
    <name type="scientific">Steinernema glaseri</name>
    <dbReference type="NCBI Taxonomy" id="37863"/>
    <lineage>
        <taxon>Eukaryota</taxon>
        <taxon>Metazoa</taxon>
        <taxon>Ecdysozoa</taxon>
        <taxon>Nematoda</taxon>
        <taxon>Chromadorea</taxon>
        <taxon>Rhabditida</taxon>
        <taxon>Tylenchina</taxon>
        <taxon>Panagrolaimomorpha</taxon>
        <taxon>Strongyloidoidea</taxon>
        <taxon>Steinernematidae</taxon>
        <taxon>Steinernema</taxon>
    </lineage>
</organism>
<reference evidence="2" key="1">
    <citation type="submission" date="2016-11" db="UniProtKB">
        <authorList>
            <consortium name="WormBaseParasite"/>
        </authorList>
    </citation>
    <scope>IDENTIFICATION</scope>
</reference>
<sequence>MRACSLVVYVYYEASTLSKATSLSSEADESDGNDRVHFPGAVFVVGFVFWLCRSVAEDAPLVDRGGIRASAPHTQCLLSDRSVSRRDIPLRGTLAPSGKPLIFNPF</sequence>
<dbReference type="AlphaFoldDB" id="A0A1I7Y4L7"/>
<name>A0A1I7Y4L7_9BILA</name>
<dbReference type="Proteomes" id="UP000095287">
    <property type="component" value="Unplaced"/>
</dbReference>
<keyword evidence="1" id="KW-1185">Reference proteome</keyword>
<evidence type="ECO:0000313" key="1">
    <source>
        <dbReference type="Proteomes" id="UP000095287"/>
    </source>
</evidence>
<accession>A0A1I7Y4L7</accession>
<proteinExistence type="predicted"/>
<evidence type="ECO:0000313" key="2">
    <source>
        <dbReference type="WBParaSite" id="L893_g12687.t1"/>
    </source>
</evidence>
<protein>
    <submittedName>
        <fullName evidence="2">Secreted protein</fullName>
    </submittedName>
</protein>